<sequence>MSALPAQAPPNIPQETYTEITSLLSRARDALTELSLPESLQLATQACQLLPNACIWTAPLDFLGEVMVENGDLDSARRVFGESVKRNGEGWEKYLWLGQLSEEGGREALGWFERGAAALTSQLQSLDAQSEGAKEKEDELRAKLASAWCGCAELYMTDLCMEPEAEERCEAYTARALEAQPGNSEALQTLASMRLSQQREEDARAALRESVAGWLPEASIEGTGVVRAPGADLREPPAYPARISLVRLLMESNLLALSLAVLESLQKEDDQIVDLWYLYGWCYFLQGQRAAEIGDEEKKRESWEDARECLEVCGKMYKQLEWDDAGILEHVGELVGVINGEVPAVGKEEEEGWDEEEEEEWESEDEQMEG</sequence>
<dbReference type="Pfam" id="PF13432">
    <property type="entry name" value="TPR_16"/>
    <property type="match status" value="1"/>
</dbReference>
<keyword evidence="4" id="KW-1185">Reference proteome</keyword>
<reference evidence="3 4" key="1">
    <citation type="journal article" date="2011" name="J. Gen. Appl. Microbiol.">
        <title>Draft genome sequencing of the enigmatic yeast Saitoella complicata.</title>
        <authorList>
            <person name="Nishida H."/>
            <person name="Hamamoto M."/>
            <person name="Sugiyama J."/>
        </authorList>
    </citation>
    <scope>NUCLEOTIDE SEQUENCE [LARGE SCALE GENOMIC DNA]</scope>
    <source>
        <strain evidence="3 4">NRRL Y-17804</strain>
    </source>
</reference>
<evidence type="ECO:0000256" key="2">
    <source>
        <dbReference type="SAM" id="MobiDB-lite"/>
    </source>
</evidence>
<dbReference type="OMA" id="CIEMGLY"/>
<organism evidence="3 4">
    <name type="scientific">Saitoella complicata (strain BCRC 22490 / CBS 7301 / JCM 7358 / NBRC 10748 / NRRL Y-17804)</name>
    <dbReference type="NCBI Taxonomy" id="698492"/>
    <lineage>
        <taxon>Eukaryota</taxon>
        <taxon>Fungi</taxon>
        <taxon>Dikarya</taxon>
        <taxon>Ascomycota</taxon>
        <taxon>Taphrinomycotina</taxon>
        <taxon>Taphrinomycotina incertae sedis</taxon>
        <taxon>Saitoella</taxon>
    </lineage>
</organism>
<feature type="compositionally biased region" description="Acidic residues" evidence="2">
    <location>
        <begin position="348"/>
        <end position="370"/>
    </location>
</feature>
<dbReference type="Proteomes" id="UP000033140">
    <property type="component" value="Unassembled WGS sequence"/>
</dbReference>
<dbReference type="Gene3D" id="1.25.40.10">
    <property type="entry name" value="Tetratricopeptide repeat domain"/>
    <property type="match status" value="1"/>
</dbReference>
<protein>
    <submittedName>
        <fullName evidence="3">Uncharacterized protein</fullName>
    </submittedName>
</protein>
<name>A0A0E9NNU4_SAICN</name>
<dbReference type="InterPro" id="IPR011990">
    <property type="entry name" value="TPR-like_helical_dom_sf"/>
</dbReference>
<dbReference type="CDD" id="cd24142">
    <property type="entry name" value="ACL4-like"/>
    <property type="match status" value="1"/>
</dbReference>
<proteinExistence type="predicted"/>
<dbReference type="SUPFAM" id="SSF48452">
    <property type="entry name" value="TPR-like"/>
    <property type="match status" value="1"/>
</dbReference>
<feature type="coiled-coil region" evidence="1">
    <location>
        <begin position="116"/>
        <end position="143"/>
    </location>
</feature>
<keyword evidence="1" id="KW-0175">Coiled coil</keyword>
<evidence type="ECO:0000313" key="4">
    <source>
        <dbReference type="Proteomes" id="UP000033140"/>
    </source>
</evidence>
<dbReference type="EMBL" id="BACD03000041">
    <property type="protein sequence ID" value="GAO51095.1"/>
    <property type="molecule type" value="Genomic_DNA"/>
</dbReference>
<reference evidence="3 4" key="3">
    <citation type="journal article" date="2015" name="Genome Announc.">
        <title>Draft Genome Sequence of the Archiascomycetous Yeast Saitoella complicata.</title>
        <authorList>
            <person name="Yamauchi K."/>
            <person name="Kondo S."/>
            <person name="Hamamoto M."/>
            <person name="Takahashi Y."/>
            <person name="Ogura Y."/>
            <person name="Hayashi T."/>
            <person name="Nishida H."/>
        </authorList>
    </citation>
    <scope>NUCLEOTIDE SEQUENCE [LARGE SCALE GENOMIC DNA]</scope>
    <source>
        <strain evidence="3 4">NRRL Y-17804</strain>
    </source>
</reference>
<dbReference type="RefSeq" id="XP_019021458.1">
    <property type="nucleotide sequence ID" value="XM_019168046.1"/>
</dbReference>
<gene>
    <name evidence="3" type="ORF">G7K_5206-t1</name>
</gene>
<evidence type="ECO:0000256" key="1">
    <source>
        <dbReference type="SAM" id="Coils"/>
    </source>
</evidence>
<accession>A0A0E9NNU4</accession>
<reference evidence="3 4" key="2">
    <citation type="journal article" date="2014" name="J. Gen. Appl. Microbiol.">
        <title>The early diverging ascomycetous budding yeast Saitoella complicata has three histone deacetylases belonging to the Clr6, Hos2, and Rpd3 lineages.</title>
        <authorList>
            <person name="Nishida H."/>
            <person name="Matsumoto T."/>
            <person name="Kondo S."/>
            <person name="Hamamoto M."/>
            <person name="Yoshikawa H."/>
        </authorList>
    </citation>
    <scope>NUCLEOTIDE SEQUENCE [LARGE SCALE GENOMIC DNA]</scope>
    <source>
        <strain evidence="3 4">NRRL Y-17804</strain>
    </source>
</reference>
<comment type="caution">
    <text evidence="3">The sequence shown here is derived from an EMBL/GenBank/DDBJ whole genome shotgun (WGS) entry which is preliminary data.</text>
</comment>
<dbReference type="STRING" id="698492.A0A0E9NNU4"/>
<evidence type="ECO:0000313" key="3">
    <source>
        <dbReference type="EMBL" id="GAO51095.1"/>
    </source>
</evidence>
<dbReference type="OrthoDB" id="1914839at2759"/>
<dbReference type="AlphaFoldDB" id="A0A0E9NNU4"/>
<feature type="region of interest" description="Disordered" evidence="2">
    <location>
        <begin position="343"/>
        <end position="370"/>
    </location>
</feature>